<protein>
    <recommendedName>
        <fullName evidence="4">4-amino-4-deoxy-L-arabinose transferase-like glycosyltransferase</fullName>
    </recommendedName>
</protein>
<sequence length="548" mass="59560">MTPASPALVAQAGARPLSRWALLLICLAYLLPGQLSREPWRQGDLASFGFMAALARGESSWWTPTLAGLATPDGALLPYWLGAGSMLALPMLDTALAARLPFILLLALVLALVWYATFHFARTEAAQPVAFAFGGEANTLDYARALADAALLALIASLGLLRIGHEATSALLQLVGAGLWLYAMAAAPYRDRRAQGLVALGLLILSLSGAPFVALLLALVGLLICQYSRFEGARRLRWGLALGMLTAGAAAFISHAWTWRLDALQAGNLLQLLLWFLWPSGALTLWTLWRWRGHLGFRHIAVPLSLAAVGLLACLSMGGSDRALLVALPGLAVLASFALPTLKRGASAMLDWFSLFFFSAAALFVWAYYLALHTPWFPKLLANVQRQSPGFQAEFEGLALLLAVAGTLAWLTLVRWRSSRQRAALWRSLVLPAGGLVLLWLLFMTLLRPAADRALGHQSLLSQLQLAIPAEADCVAAPGQSLDVLSTLQALGKWRTDGRTPLASSSCSWALLRLPRRVSYQPPEGWEAVRQIERPADRGTWYWVLRRR</sequence>
<feature type="transmembrane region" description="Helical" evidence="1">
    <location>
        <begin position="170"/>
        <end position="190"/>
    </location>
</feature>
<name>A0A931J543_9BURK</name>
<keyword evidence="1" id="KW-1133">Transmembrane helix</keyword>
<feature type="transmembrane region" description="Helical" evidence="1">
    <location>
        <begin position="236"/>
        <end position="257"/>
    </location>
</feature>
<proteinExistence type="predicted"/>
<feature type="transmembrane region" description="Helical" evidence="1">
    <location>
        <begin position="300"/>
        <end position="318"/>
    </location>
</feature>
<keyword evidence="1" id="KW-0472">Membrane</keyword>
<dbReference type="RefSeq" id="WP_198109953.1">
    <property type="nucleotide sequence ID" value="NZ_JAEDAK010000003.1"/>
</dbReference>
<gene>
    <name evidence="2" type="ORF">I7X39_05350</name>
</gene>
<evidence type="ECO:0000313" key="2">
    <source>
        <dbReference type="EMBL" id="MBH9576330.1"/>
    </source>
</evidence>
<keyword evidence="1" id="KW-0812">Transmembrane</keyword>
<feature type="transmembrane region" description="Helical" evidence="1">
    <location>
        <begin position="61"/>
        <end position="81"/>
    </location>
</feature>
<feature type="transmembrane region" description="Helical" evidence="1">
    <location>
        <begin position="425"/>
        <end position="447"/>
    </location>
</feature>
<evidence type="ECO:0000313" key="3">
    <source>
        <dbReference type="Proteomes" id="UP000613266"/>
    </source>
</evidence>
<organism evidence="2 3">
    <name type="scientific">Inhella proteolytica</name>
    <dbReference type="NCBI Taxonomy" id="2795029"/>
    <lineage>
        <taxon>Bacteria</taxon>
        <taxon>Pseudomonadati</taxon>
        <taxon>Pseudomonadota</taxon>
        <taxon>Betaproteobacteria</taxon>
        <taxon>Burkholderiales</taxon>
        <taxon>Sphaerotilaceae</taxon>
        <taxon>Inhella</taxon>
    </lineage>
</organism>
<feature type="transmembrane region" description="Helical" evidence="1">
    <location>
        <begin position="391"/>
        <end position="413"/>
    </location>
</feature>
<dbReference type="Proteomes" id="UP000613266">
    <property type="component" value="Unassembled WGS sequence"/>
</dbReference>
<evidence type="ECO:0008006" key="4">
    <source>
        <dbReference type="Google" id="ProtNLM"/>
    </source>
</evidence>
<feature type="transmembrane region" description="Helical" evidence="1">
    <location>
        <begin position="324"/>
        <end position="342"/>
    </location>
</feature>
<keyword evidence="3" id="KW-1185">Reference proteome</keyword>
<evidence type="ECO:0000256" key="1">
    <source>
        <dbReference type="SAM" id="Phobius"/>
    </source>
</evidence>
<dbReference type="AlphaFoldDB" id="A0A931J543"/>
<feature type="transmembrane region" description="Helical" evidence="1">
    <location>
        <begin position="102"/>
        <end position="122"/>
    </location>
</feature>
<feature type="transmembrane region" description="Helical" evidence="1">
    <location>
        <begin position="269"/>
        <end position="288"/>
    </location>
</feature>
<reference evidence="2" key="1">
    <citation type="submission" date="2020-12" db="EMBL/GenBank/DDBJ databases">
        <title>The genome sequence of Inhella sp. 1Y17.</title>
        <authorList>
            <person name="Liu Y."/>
        </authorList>
    </citation>
    <scope>NUCLEOTIDE SEQUENCE</scope>
    <source>
        <strain evidence="2">1Y17</strain>
    </source>
</reference>
<comment type="caution">
    <text evidence="2">The sequence shown here is derived from an EMBL/GenBank/DDBJ whole genome shotgun (WGS) entry which is preliminary data.</text>
</comment>
<feature type="transmembrane region" description="Helical" evidence="1">
    <location>
        <begin position="196"/>
        <end position="224"/>
    </location>
</feature>
<feature type="transmembrane region" description="Helical" evidence="1">
    <location>
        <begin position="349"/>
        <end position="371"/>
    </location>
</feature>
<feature type="transmembrane region" description="Helical" evidence="1">
    <location>
        <begin position="142"/>
        <end position="163"/>
    </location>
</feature>
<dbReference type="EMBL" id="JAEDAK010000003">
    <property type="protein sequence ID" value="MBH9576330.1"/>
    <property type="molecule type" value="Genomic_DNA"/>
</dbReference>
<accession>A0A931J543</accession>